<dbReference type="EMBL" id="JAJJMB010008429">
    <property type="protein sequence ID" value="KAI3923602.1"/>
    <property type="molecule type" value="Genomic_DNA"/>
</dbReference>
<evidence type="ECO:0000256" key="1">
    <source>
        <dbReference type="PROSITE-ProRule" id="PRU00221"/>
    </source>
</evidence>
<gene>
    <name evidence="2" type="ORF">MKW98_011232</name>
</gene>
<evidence type="ECO:0000313" key="2">
    <source>
        <dbReference type="EMBL" id="KAI3923602.1"/>
    </source>
</evidence>
<keyword evidence="1" id="KW-0853">WD repeat</keyword>
<comment type="caution">
    <text evidence="2">The sequence shown here is derived from an EMBL/GenBank/DDBJ whole genome shotgun (WGS) entry which is preliminary data.</text>
</comment>
<organism evidence="2 3">
    <name type="scientific">Papaver atlanticum</name>
    <dbReference type="NCBI Taxonomy" id="357466"/>
    <lineage>
        <taxon>Eukaryota</taxon>
        <taxon>Viridiplantae</taxon>
        <taxon>Streptophyta</taxon>
        <taxon>Embryophyta</taxon>
        <taxon>Tracheophyta</taxon>
        <taxon>Spermatophyta</taxon>
        <taxon>Magnoliopsida</taxon>
        <taxon>Ranunculales</taxon>
        <taxon>Papaveraceae</taxon>
        <taxon>Papaveroideae</taxon>
        <taxon>Papaver</taxon>
    </lineage>
</organism>
<accession>A0AAD4SVP0</accession>
<name>A0AAD4SVP0_9MAGN</name>
<sequence>MKDKESTNCHYQYGFCHACNGPGCDALWWFRCCNHSNGLGSGEKLLANGGMFHVGLGVATSSLDKTVRIWDADNKMMMPSTYCTA</sequence>
<dbReference type="Proteomes" id="UP001202328">
    <property type="component" value="Unassembled WGS sequence"/>
</dbReference>
<dbReference type="PROSITE" id="PS50082">
    <property type="entry name" value="WD_REPEATS_2"/>
    <property type="match status" value="1"/>
</dbReference>
<reference evidence="2" key="1">
    <citation type="submission" date="2022-04" db="EMBL/GenBank/DDBJ databases">
        <title>A functionally conserved STORR gene fusion in Papaver species that diverged 16.8 million years ago.</title>
        <authorList>
            <person name="Catania T."/>
        </authorList>
    </citation>
    <scope>NUCLEOTIDE SEQUENCE</scope>
    <source>
        <strain evidence="2">S-188037</strain>
    </source>
</reference>
<protein>
    <submittedName>
        <fullName evidence="2">Uncharacterized protein</fullName>
    </submittedName>
</protein>
<keyword evidence="3" id="KW-1185">Reference proteome</keyword>
<feature type="repeat" description="WD" evidence="1">
    <location>
        <begin position="58"/>
        <end position="80"/>
    </location>
</feature>
<dbReference type="InterPro" id="IPR001680">
    <property type="entry name" value="WD40_rpt"/>
</dbReference>
<proteinExistence type="predicted"/>
<dbReference type="AlphaFoldDB" id="A0AAD4SVP0"/>
<evidence type="ECO:0000313" key="3">
    <source>
        <dbReference type="Proteomes" id="UP001202328"/>
    </source>
</evidence>